<feature type="chain" id="PRO_5035285068" evidence="2">
    <location>
        <begin position="19"/>
        <end position="253"/>
    </location>
</feature>
<evidence type="ECO:0000259" key="3">
    <source>
        <dbReference type="Pfam" id="PF18962"/>
    </source>
</evidence>
<protein>
    <submittedName>
        <fullName evidence="4">T9SS type A sorting domain-containing protein</fullName>
    </submittedName>
</protein>
<keyword evidence="1 2" id="KW-0732">Signal</keyword>
<proteinExistence type="predicted"/>
<dbReference type="Pfam" id="PF18962">
    <property type="entry name" value="Por_Secre_tail"/>
    <property type="match status" value="1"/>
</dbReference>
<dbReference type="InterPro" id="IPR026444">
    <property type="entry name" value="Secre_tail"/>
</dbReference>
<sequence length="253" mass="27351">MKKFYSLVAIAAASLTFAQGSETFETQTILSQSGNSYADGSFQGETSGVMVNFVHARDQAEFPISGKGIMLRRSDEPSSVEFVIPDGVGEFKFQYRKAFTSGTVRQLSVYVNGELADTTAEYGEGSGEQGQIYTFSVPVNKAGQVKVKITYSDAMTVGNRQTTIDNVSWDKNLGVADYTQAAKAIQNTVWTDTASFSTKGNAKVEVYNVNGQLVKSLEVNGNKNVNVADLAKGIYFVSSTQEGKTITTKVVKK</sequence>
<evidence type="ECO:0000313" key="4">
    <source>
        <dbReference type="EMBL" id="MBF0597215.1"/>
    </source>
</evidence>
<evidence type="ECO:0000313" key="5">
    <source>
        <dbReference type="Proteomes" id="UP000608754"/>
    </source>
</evidence>
<keyword evidence="5" id="KW-1185">Reference proteome</keyword>
<feature type="signal peptide" evidence="2">
    <location>
        <begin position="1"/>
        <end position="18"/>
    </location>
</feature>
<dbReference type="NCBIfam" id="TIGR04183">
    <property type="entry name" value="Por_Secre_tail"/>
    <property type="match status" value="1"/>
</dbReference>
<gene>
    <name evidence="4" type="ORF">IM532_07120</name>
</gene>
<feature type="domain" description="Secretion system C-terminal sorting" evidence="3">
    <location>
        <begin position="198"/>
        <end position="251"/>
    </location>
</feature>
<dbReference type="Proteomes" id="UP000608754">
    <property type="component" value="Unassembled WGS sequence"/>
</dbReference>
<dbReference type="EMBL" id="JADGIK010000004">
    <property type="protein sequence ID" value="MBF0597215.1"/>
    <property type="molecule type" value="Genomic_DNA"/>
</dbReference>
<comment type="caution">
    <text evidence="4">The sequence shown here is derived from an EMBL/GenBank/DDBJ whole genome shotgun (WGS) entry which is preliminary data.</text>
</comment>
<reference evidence="4" key="1">
    <citation type="submission" date="2020-10" db="EMBL/GenBank/DDBJ databases">
        <authorList>
            <person name="Lu T."/>
            <person name="Wang Q."/>
            <person name="Han X."/>
        </authorList>
    </citation>
    <scope>NUCLEOTIDE SEQUENCE</scope>
    <source>
        <strain evidence="4">WQ 117</strain>
    </source>
</reference>
<organism evidence="4 5">
    <name type="scientific">Faecalibacter rhinopitheci</name>
    <dbReference type="NCBI Taxonomy" id="2779678"/>
    <lineage>
        <taxon>Bacteria</taxon>
        <taxon>Pseudomonadati</taxon>
        <taxon>Bacteroidota</taxon>
        <taxon>Flavobacteriia</taxon>
        <taxon>Flavobacteriales</taxon>
        <taxon>Weeksellaceae</taxon>
        <taxon>Faecalibacter</taxon>
    </lineage>
</organism>
<dbReference type="RefSeq" id="WP_194182764.1">
    <property type="nucleotide sequence ID" value="NZ_JADGIK010000004.1"/>
</dbReference>
<evidence type="ECO:0000256" key="2">
    <source>
        <dbReference type="SAM" id="SignalP"/>
    </source>
</evidence>
<name>A0A8J7G8E3_9FLAO</name>
<evidence type="ECO:0000256" key="1">
    <source>
        <dbReference type="ARBA" id="ARBA00022729"/>
    </source>
</evidence>
<accession>A0A8J7G8E3</accession>
<dbReference type="AlphaFoldDB" id="A0A8J7G8E3"/>